<evidence type="ECO:0000313" key="2">
    <source>
        <dbReference type="Proteomes" id="UP000018040"/>
    </source>
</evidence>
<evidence type="ECO:0008006" key="3">
    <source>
        <dbReference type="Google" id="ProtNLM"/>
    </source>
</evidence>
<dbReference type="Proteomes" id="UP000018040">
    <property type="component" value="Unassembled WGS sequence"/>
</dbReference>
<dbReference type="Pfam" id="PF05186">
    <property type="entry name" value="Dpy-30"/>
    <property type="match status" value="1"/>
</dbReference>
<dbReference type="CDD" id="cd22970">
    <property type="entry name" value="DD_NDKH5-like"/>
    <property type="match status" value="1"/>
</dbReference>
<dbReference type="VEuPathDB" id="GiardiaDB:QR46_2204"/>
<evidence type="ECO:0000313" key="1">
    <source>
        <dbReference type="EMBL" id="ESU42442.1"/>
    </source>
</evidence>
<accession>V6TVP4</accession>
<dbReference type="OrthoDB" id="1729737at2759"/>
<dbReference type="Gene3D" id="1.20.890.10">
    <property type="entry name" value="cAMP-dependent protein kinase regulatory subunit, dimerization-anchoring domain"/>
    <property type="match status" value="1"/>
</dbReference>
<reference evidence="2" key="1">
    <citation type="submission" date="2012-02" db="EMBL/GenBank/DDBJ databases">
        <title>Genome sequencing of Giardia lamblia Genotypes A2 and B isolates (DH and GS) and comparative analysis with the genomes of Genotypes A1 and E (WB and Pig).</title>
        <authorList>
            <person name="Adam R."/>
            <person name="Dahlstrom E."/>
            <person name="Martens C."/>
            <person name="Bruno D."/>
            <person name="Barbian K."/>
            <person name="Porcella S.F."/>
            <person name="Nash T."/>
        </authorList>
    </citation>
    <scope>NUCLEOTIDE SEQUENCE</scope>
    <source>
        <strain evidence="2">GS</strain>
    </source>
</reference>
<reference evidence="1 2" key="2">
    <citation type="journal article" date="2013" name="Genome Biol. Evol.">
        <title>Genome sequencing of Giardia lamblia genotypes A2 and B isolates (DH and GS) and comparative analysis with the genomes of genotypes A1 and E (WB and Pig).</title>
        <authorList>
            <person name="Adam R.D."/>
            <person name="Dahlstrom E.W."/>
            <person name="Martens C.A."/>
            <person name="Bruno D.P."/>
            <person name="Barbian K.D."/>
            <person name="Ricklefs S.M."/>
            <person name="Hernandez M.M."/>
            <person name="Narla N.P."/>
            <person name="Patel R.B."/>
            <person name="Porcella S.F."/>
            <person name="Nash T.E."/>
        </authorList>
    </citation>
    <scope>NUCLEOTIDE SEQUENCE [LARGE SCALE GENOMIC DNA]</scope>
    <source>
        <strain evidence="1 2">GS</strain>
    </source>
</reference>
<dbReference type="VEuPathDB" id="GiardiaDB:GL50803_0027887"/>
<sequence>MKINMTDYITGVEYEDAEIQEYISEQNMIHYLNEGAIALAKERPVKPLLWLGQWFLTNNRKKPLLQAPDIQTSK</sequence>
<gene>
    <name evidence="1" type="ORF">GSB_27887</name>
</gene>
<protein>
    <recommendedName>
        <fullName evidence="3">Dpy-30 motif-containing protein</fullName>
    </recommendedName>
</protein>
<proteinExistence type="predicted"/>
<comment type="caution">
    <text evidence="1">The sequence shown here is derived from an EMBL/GenBank/DDBJ whole genome shotgun (WGS) entry which is preliminary data.</text>
</comment>
<dbReference type="InterPro" id="IPR007858">
    <property type="entry name" value="Dpy-30_motif"/>
</dbReference>
<dbReference type="VEuPathDB" id="GiardiaDB:GL50581_2372"/>
<organism evidence="1 2">
    <name type="scientific">Giardia intestinalis</name>
    <name type="common">Giardia lamblia</name>
    <dbReference type="NCBI Taxonomy" id="5741"/>
    <lineage>
        <taxon>Eukaryota</taxon>
        <taxon>Metamonada</taxon>
        <taxon>Diplomonadida</taxon>
        <taxon>Hexamitidae</taxon>
        <taxon>Giardiinae</taxon>
        <taxon>Giardia</taxon>
    </lineage>
</organism>
<name>V6TVP4_GIAIN</name>
<dbReference type="AlphaFoldDB" id="V6TVP4"/>
<dbReference type="EMBL" id="AHHH01000082">
    <property type="protein sequence ID" value="ESU42442.1"/>
    <property type="molecule type" value="Genomic_DNA"/>
</dbReference>